<sequence length="276" mass="31081">MSSEETQLNEASDAVHQESNYSDEYDRTHEATESQRDPTMFPNTDQDNVVDMSSADTNTTVQEITKSLETTNVSDHHPHPKSQEHTDHKHGKTVHHSPTRRKSSFTNQTHHNVPDHSNTQAKPVHHSPTRRKSITHDTHGTTANHSPTRRKSITQDTHAKPANHSPTRRNSVTNQIHKDAPADNNPTRRKSITHDTHGATANHSPTRRKSITQDTHAKPANHSPTRRKSITHDTHTVRRKSNAHEHDKDQAHRSEKIEHGDIIIANADAPAETPVK</sequence>
<feature type="compositionally biased region" description="Basic residues" evidence="1">
    <location>
        <begin position="88"/>
        <end position="103"/>
    </location>
</feature>
<evidence type="ECO:0000313" key="2">
    <source>
        <dbReference type="EMBL" id="CAF1040948.1"/>
    </source>
</evidence>
<evidence type="ECO:0000313" key="3">
    <source>
        <dbReference type="EMBL" id="CAF1400509.1"/>
    </source>
</evidence>
<dbReference type="EMBL" id="CAJNOJ010000325">
    <property type="protein sequence ID" value="CAF1400509.1"/>
    <property type="molecule type" value="Genomic_DNA"/>
</dbReference>
<evidence type="ECO:0000256" key="1">
    <source>
        <dbReference type="SAM" id="MobiDB-lite"/>
    </source>
</evidence>
<feature type="compositionally biased region" description="Basic and acidic residues" evidence="1">
    <location>
        <begin position="74"/>
        <end position="87"/>
    </location>
</feature>
<feature type="compositionally biased region" description="Basic and acidic residues" evidence="1">
    <location>
        <begin position="230"/>
        <end position="261"/>
    </location>
</feature>
<feature type="compositionally biased region" description="Basic residues" evidence="1">
    <location>
        <begin position="123"/>
        <end position="133"/>
    </location>
</feature>
<feature type="compositionally biased region" description="Polar residues" evidence="1">
    <location>
        <begin position="104"/>
        <end position="121"/>
    </location>
</feature>
<feature type="region of interest" description="Disordered" evidence="1">
    <location>
        <begin position="1"/>
        <end position="276"/>
    </location>
</feature>
<gene>
    <name evidence="3" type="ORF">EDS130_LOCUS35979</name>
    <name evidence="2" type="ORF">XAT740_LOCUS15259</name>
</gene>
<dbReference type="Proteomes" id="UP000663852">
    <property type="component" value="Unassembled WGS sequence"/>
</dbReference>
<dbReference type="Proteomes" id="UP000663828">
    <property type="component" value="Unassembled WGS sequence"/>
</dbReference>
<feature type="compositionally biased region" description="Basic and acidic residues" evidence="1">
    <location>
        <begin position="24"/>
        <end position="36"/>
    </location>
</feature>
<keyword evidence="4" id="KW-1185">Reference proteome</keyword>
<protein>
    <submittedName>
        <fullName evidence="2">Uncharacterized protein</fullName>
    </submittedName>
</protein>
<reference evidence="2" key="1">
    <citation type="submission" date="2021-02" db="EMBL/GenBank/DDBJ databases">
        <authorList>
            <person name="Nowell W R."/>
        </authorList>
    </citation>
    <scope>NUCLEOTIDE SEQUENCE</scope>
</reference>
<feature type="compositionally biased region" description="Polar residues" evidence="1">
    <location>
        <begin position="1"/>
        <end position="10"/>
    </location>
</feature>
<feature type="compositionally biased region" description="Polar residues" evidence="1">
    <location>
        <begin position="54"/>
        <end position="73"/>
    </location>
</feature>
<evidence type="ECO:0000313" key="4">
    <source>
        <dbReference type="Proteomes" id="UP000663828"/>
    </source>
</evidence>
<proteinExistence type="predicted"/>
<feature type="compositionally biased region" description="Polar residues" evidence="1">
    <location>
        <begin position="164"/>
        <end position="175"/>
    </location>
</feature>
<dbReference type="EMBL" id="CAJNOR010000938">
    <property type="protein sequence ID" value="CAF1040948.1"/>
    <property type="molecule type" value="Genomic_DNA"/>
</dbReference>
<comment type="caution">
    <text evidence="2">The sequence shown here is derived from an EMBL/GenBank/DDBJ whole genome shotgun (WGS) entry which is preliminary data.</text>
</comment>
<dbReference type="AlphaFoldDB" id="A0A814JR81"/>
<accession>A0A814JR81</accession>
<organism evidence="2 4">
    <name type="scientific">Adineta ricciae</name>
    <name type="common">Rotifer</name>
    <dbReference type="NCBI Taxonomy" id="249248"/>
    <lineage>
        <taxon>Eukaryota</taxon>
        <taxon>Metazoa</taxon>
        <taxon>Spiralia</taxon>
        <taxon>Gnathifera</taxon>
        <taxon>Rotifera</taxon>
        <taxon>Eurotatoria</taxon>
        <taxon>Bdelloidea</taxon>
        <taxon>Adinetida</taxon>
        <taxon>Adinetidae</taxon>
        <taxon>Adineta</taxon>
    </lineage>
</organism>
<name>A0A814JR81_ADIRI</name>